<sequence length="140" mass="16945">MIEENNNLEFSMHMEKNRKATFVDWPYDDESCLCNSKNMAEAGFFRLKSENEPDLVKCFVCLKQLDGWEPEDDPWKEHKYHSSKCAFIKLNKKECDWTMDDFLKIEAERQKSRVRFHIEQQIEHYKQEAVKSREFIEKII</sequence>
<dbReference type="EMBL" id="HAAD01005794">
    <property type="protein sequence ID" value="CDG72026.1"/>
    <property type="molecule type" value="mRNA"/>
</dbReference>
<dbReference type="CDD" id="cd00022">
    <property type="entry name" value="BIR"/>
    <property type="match status" value="1"/>
</dbReference>
<dbReference type="GeneID" id="101239010"/>
<dbReference type="KEGG" id="hmg:101239010"/>
<dbReference type="PANTHER" id="PTHR46771:SF5">
    <property type="entry name" value="DETERIN"/>
    <property type="match status" value="1"/>
</dbReference>
<evidence type="ECO:0000256" key="14">
    <source>
        <dbReference type="ARBA" id="ARBA00023242"/>
    </source>
</evidence>
<keyword evidence="5" id="KW-0963">Cytoplasm</keyword>
<evidence type="ECO:0000256" key="13">
    <source>
        <dbReference type="ARBA" id="ARBA00023212"/>
    </source>
</evidence>
<comment type="similarity">
    <text evidence="4">Belongs to the IAP family.</text>
</comment>
<keyword evidence="11" id="KW-0862">Zinc</keyword>
<dbReference type="GO" id="GO:0046872">
    <property type="term" value="F:metal ion binding"/>
    <property type="evidence" value="ECO:0007669"/>
    <property type="project" value="UniProtKB-KW"/>
</dbReference>
<dbReference type="GO" id="GO:0005634">
    <property type="term" value="C:nucleus"/>
    <property type="evidence" value="ECO:0007669"/>
    <property type="project" value="UniProtKB-SubCell"/>
</dbReference>
<evidence type="ECO:0000256" key="8">
    <source>
        <dbReference type="ARBA" id="ARBA00022723"/>
    </source>
</evidence>
<evidence type="ECO:0000256" key="5">
    <source>
        <dbReference type="ARBA" id="ARBA00022490"/>
    </source>
</evidence>
<dbReference type="GO" id="GO:0005819">
    <property type="term" value="C:spindle"/>
    <property type="evidence" value="ECO:0007669"/>
    <property type="project" value="UniProtKB-SubCell"/>
</dbReference>
<keyword evidence="10" id="KW-0159">Chromosome partition</keyword>
<evidence type="ECO:0000256" key="16">
    <source>
        <dbReference type="ARBA" id="ARBA00023328"/>
    </source>
</evidence>
<dbReference type="SUPFAM" id="SSF57924">
    <property type="entry name" value="Inhibitor of apoptosis (IAP) repeat"/>
    <property type="match status" value="1"/>
</dbReference>
<dbReference type="PANTHER" id="PTHR46771">
    <property type="entry name" value="DETERIN"/>
    <property type="match status" value="1"/>
</dbReference>
<dbReference type="SMART" id="SM00238">
    <property type="entry name" value="BIR"/>
    <property type="match status" value="1"/>
</dbReference>
<evidence type="ECO:0000256" key="7">
    <source>
        <dbReference type="ARBA" id="ARBA00022618"/>
    </source>
</evidence>
<evidence type="ECO:0000256" key="15">
    <source>
        <dbReference type="ARBA" id="ARBA00023306"/>
    </source>
</evidence>
<accession>T2MIT8</accession>
<dbReference type="Gene3D" id="1.10.1170.10">
    <property type="entry name" value="Inhibitor Of Apoptosis Protein (2mihbC-IAP-1), Chain A"/>
    <property type="match status" value="1"/>
</dbReference>
<reference evidence="17" key="1">
    <citation type="journal article" date="2013" name="Genome Biol. Evol.">
        <title>Punctuated emergences of genetic and phenotypic innovations in eumetazoan, bilaterian, euteleostome, and hominidae ancestors.</title>
        <authorList>
            <person name="Wenger Y."/>
            <person name="Galliot B."/>
        </authorList>
    </citation>
    <scope>NUCLEOTIDE SEQUENCE</scope>
    <source>
        <tissue evidence="17">Whole animals</tissue>
    </source>
</reference>
<dbReference type="GO" id="GO:0051301">
    <property type="term" value="P:cell division"/>
    <property type="evidence" value="ECO:0007669"/>
    <property type="project" value="UniProtKB-KW"/>
</dbReference>
<proteinExistence type="evidence at transcript level"/>
<dbReference type="InterPro" id="IPR051190">
    <property type="entry name" value="Baculoviral_IAP"/>
</dbReference>
<keyword evidence="6" id="KW-0597">Phosphoprotein</keyword>
<keyword evidence="15" id="KW-0131">Cell cycle</keyword>
<dbReference type="InterPro" id="IPR001370">
    <property type="entry name" value="BIR_rpt"/>
</dbReference>
<dbReference type="Pfam" id="PF00653">
    <property type="entry name" value="BIR"/>
    <property type="match status" value="1"/>
</dbReference>
<evidence type="ECO:0000256" key="1">
    <source>
        <dbReference type="ARBA" id="ARBA00004123"/>
    </source>
</evidence>
<dbReference type="GO" id="GO:0007059">
    <property type="term" value="P:chromosome segregation"/>
    <property type="evidence" value="ECO:0007669"/>
    <property type="project" value="UniProtKB-KW"/>
</dbReference>
<evidence type="ECO:0000256" key="11">
    <source>
        <dbReference type="ARBA" id="ARBA00022833"/>
    </source>
</evidence>
<dbReference type="MEROPS" id="I32.005"/>
<evidence type="ECO:0000256" key="12">
    <source>
        <dbReference type="ARBA" id="ARBA00022843"/>
    </source>
</evidence>
<evidence type="ECO:0000256" key="3">
    <source>
        <dbReference type="ARBA" id="ARBA00004584"/>
    </source>
</evidence>
<gene>
    <name evidence="17" type="primary">BIRC5</name>
</gene>
<keyword evidence="14" id="KW-0539">Nucleus</keyword>
<protein>
    <submittedName>
        <fullName evidence="17">Baculoviral IAP repeat-containing protein 5</fullName>
    </submittedName>
</protein>
<comment type="subcellular location">
    <subcellularLocation>
        <location evidence="3">Chromosome</location>
        <location evidence="3">Centromere</location>
    </subcellularLocation>
    <subcellularLocation>
        <location evidence="2">Cytoplasm</location>
        <location evidence="2">Cytoskeleton</location>
        <location evidence="2">Spindle</location>
    </subcellularLocation>
    <subcellularLocation>
        <location evidence="1">Nucleus</location>
    </subcellularLocation>
</comment>
<keyword evidence="8" id="KW-0479">Metal-binding</keyword>
<evidence type="ECO:0000256" key="2">
    <source>
        <dbReference type="ARBA" id="ARBA00004186"/>
    </source>
</evidence>
<dbReference type="AlphaFoldDB" id="T2MIT8"/>
<keyword evidence="12" id="KW-0832">Ubl conjugation</keyword>
<dbReference type="GO" id="GO:0000775">
    <property type="term" value="C:chromosome, centromeric region"/>
    <property type="evidence" value="ECO:0007669"/>
    <property type="project" value="UniProtKB-SubCell"/>
</dbReference>
<dbReference type="OMA" id="IKMYFYE"/>
<dbReference type="FunFam" id="1.10.1170.10:FF:000009">
    <property type="entry name" value="Baculoviral IAP repeat-containing protein 5"/>
    <property type="match status" value="1"/>
</dbReference>
<keyword evidence="13" id="KW-0206">Cytoskeleton</keyword>
<evidence type="ECO:0000256" key="9">
    <source>
        <dbReference type="ARBA" id="ARBA00022776"/>
    </source>
</evidence>
<organism evidence="17">
    <name type="scientific">Hydra vulgaris</name>
    <name type="common">Hydra</name>
    <name type="synonym">Hydra attenuata</name>
    <dbReference type="NCBI Taxonomy" id="6087"/>
    <lineage>
        <taxon>Eukaryota</taxon>
        <taxon>Metazoa</taxon>
        <taxon>Cnidaria</taxon>
        <taxon>Hydrozoa</taxon>
        <taxon>Hydroidolina</taxon>
        <taxon>Anthoathecata</taxon>
        <taxon>Aplanulata</taxon>
        <taxon>Hydridae</taxon>
        <taxon>Hydra</taxon>
    </lineage>
</organism>
<evidence type="ECO:0000256" key="4">
    <source>
        <dbReference type="ARBA" id="ARBA00006672"/>
    </source>
</evidence>
<keyword evidence="9" id="KW-0498">Mitosis</keyword>
<keyword evidence="16" id="KW-0137">Centromere</keyword>
<evidence type="ECO:0000256" key="10">
    <source>
        <dbReference type="ARBA" id="ARBA00022829"/>
    </source>
</evidence>
<evidence type="ECO:0000256" key="6">
    <source>
        <dbReference type="ARBA" id="ARBA00022553"/>
    </source>
</evidence>
<dbReference type="OrthoDB" id="2196114at2759"/>
<name>T2MIT8_HYDVU</name>
<dbReference type="PROSITE" id="PS50143">
    <property type="entry name" value="BIR_REPEAT_2"/>
    <property type="match status" value="1"/>
</dbReference>
<keyword evidence="7" id="KW-0132">Cell division</keyword>
<evidence type="ECO:0000313" key="17">
    <source>
        <dbReference type="EMBL" id="CDG72026.1"/>
    </source>
</evidence>